<proteinExistence type="predicted"/>
<dbReference type="Proteomes" id="UP001236806">
    <property type="component" value="Unassembled WGS sequence"/>
</dbReference>
<dbReference type="RefSeq" id="WP_306634787.1">
    <property type="nucleotide sequence ID" value="NZ_JAUSXB010000001.1"/>
</dbReference>
<keyword evidence="4" id="KW-1185">Reference proteome</keyword>
<name>A0ABU0PIB8_9MICC</name>
<gene>
    <name evidence="3" type="ORF">QFZ36_001252</name>
</gene>
<protein>
    <submittedName>
        <fullName evidence="3">Flp pilus assembly protein TadG</fullName>
    </submittedName>
</protein>
<sequence>MPRTSERGAVAVEFAIVAPVLVMLLLGIMEFSRAYNAQATLSAAAREAVRVMAISNSPTDAKNAAKAAAASLRPGLEDAKIVFTNLSVPTSATCAAGTQIGVTITYTQSTLTGIAGAFPMTGKGAMLCGG</sequence>
<comment type="caution">
    <text evidence="3">The sequence shown here is derived from an EMBL/GenBank/DDBJ whole genome shotgun (WGS) entry which is preliminary data.</text>
</comment>
<organism evidence="3 4">
    <name type="scientific">Pseudarthrobacter siccitolerans</name>
    <dbReference type="NCBI Taxonomy" id="861266"/>
    <lineage>
        <taxon>Bacteria</taxon>
        <taxon>Bacillati</taxon>
        <taxon>Actinomycetota</taxon>
        <taxon>Actinomycetes</taxon>
        <taxon>Micrococcales</taxon>
        <taxon>Micrococcaceae</taxon>
        <taxon>Pseudarthrobacter</taxon>
    </lineage>
</organism>
<keyword evidence="1" id="KW-0472">Membrane</keyword>
<evidence type="ECO:0000313" key="4">
    <source>
        <dbReference type="Proteomes" id="UP001236806"/>
    </source>
</evidence>
<accession>A0ABU0PIB8</accession>
<keyword evidence="1" id="KW-0812">Transmembrane</keyword>
<feature type="transmembrane region" description="Helical" evidence="1">
    <location>
        <begin position="9"/>
        <end position="29"/>
    </location>
</feature>
<reference evidence="3 4" key="1">
    <citation type="submission" date="2023-07" db="EMBL/GenBank/DDBJ databases">
        <title>Comparative genomics of wheat-associated soil bacteria to identify genetic determinants of phenazine resistance.</title>
        <authorList>
            <person name="Mouncey N."/>
        </authorList>
    </citation>
    <scope>NUCLEOTIDE SEQUENCE [LARGE SCALE GENOMIC DNA]</scope>
    <source>
        <strain evidence="3 4">W1I3</strain>
    </source>
</reference>
<evidence type="ECO:0000313" key="3">
    <source>
        <dbReference type="EMBL" id="MDQ0673691.1"/>
    </source>
</evidence>
<dbReference type="EMBL" id="JAUSXB010000001">
    <property type="protein sequence ID" value="MDQ0673691.1"/>
    <property type="molecule type" value="Genomic_DNA"/>
</dbReference>
<evidence type="ECO:0000256" key="1">
    <source>
        <dbReference type="SAM" id="Phobius"/>
    </source>
</evidence>
<keyword evidence="1" id="KW-1133">Transmembrane helix</keyword>
<feature type="domain" description="TadE-like" evidence="2">
    <location>
        <begin position="8"/>
        <end position="50"/>
    </location>
</feature>
<dbReference type="Pfam" id="PF07811">
    <property type="entry name" value="TadE"/>
    <property type="match status" value="1"/>
</dbReference>
<evidence type="ECO:0000259" key="2">
    <source>
        <dbReference type="Pfam" id="PF07811"/>
    </source>
</evidence>
<dbReference type="InterPro" id="IPR012495">
    <property type="entry name" value="TadE-like_dom"/>
</dbReference>